<gene>
    <name evidence="12" type="ORF">MSPICULIGERA_LOCUS11878</name>
</gene>
<dbReference type="GO" id="GO:0000245">
    <property type="term" value="P:spliceosomal complex assembly"/>
    <property type="evidence" value="ECO:0007669"/>
    <property type="project" value="TreeGrafter"/>
</dbReference>
<feature type="compositionally biased region" description="Basic residues" evidence="10">
    <location>
        <begin position="302"/>
        <end position="315"/>
    </location>
</feature>
<evidence type="ECO:0000256" key="7">
    <source>
        <dbReference type="ARBA" id="ARBA00047899"/>
    </source>
</evidence>
<feature type="compositionally biased region" description="Acidic residues" evidence="10">
    <location>
        <begin position="547"/>
        <end position="567"/>
    </location>
</feature>
<keyword evidence="6 9" id="KW-0067">ATP-binding</keyword>
<dbReference type="GO" id="GO:0004674">
    <property type="term" value="F:protein serine/threonine kinase activity"/>
    <property type="evidence" value="ECO:0007669"/>
    <property type="project" value="UniProtKB-KW"/>
</dbReference>
<dbReference type="InterPro" id="IPR008271">
    <property type="entry name" value="Ser/Thr_kinase_AS"/>
</dbReference>
<keyword evidence="4 9" id="KW-0547">Nucleotide-binding</keyword>
<comment type="caution">
    <text evidence="12">The sequence shown here is derived from an EMBL/GenBank/DDBJ whole genome shotgun (WGS) entry which is preliminary data.</text>
</comment>
<comment type="catalytic activity">
    <reaction evidence="7">
        <text>L-threonyl-[protein] + ATP = O-phospho-L-threonyl-[protein] + ADP + H(+)</text>
        <dbReference type="Rhea" id="RHEA:46608"/>
        <dbReference type="Rhea" id="RHEA-COMP:11060"/>
        <dbReference type="Rhea" id="RHEA-COMP:11605"/>
        <dbReference type="ChEBI" id="CHEBI:15378"/>
        <dbReference type="ChEBI" id="CHEBI:30013"/>
        <dbReference type="ChEBI" id="CHEBI:30616"/>
        <dbReference type="ChEBI" id="CHEBI:61977"/>
        <dbReference type="ChEBI" id="CHEBI:456216"/>
        <dbReference type="EC" id="2.7.11.1"/>
    </reaction>
</comment>
<dbReference type="Proteomes" id="UP001177023">
    <property type="component" value="Unassembled WGS sequence"/>
</dbReference>
<dbReference type="GO" id="GO:0050684">
    <property type="term" value="P:regulation of mRNA processing"/>
    <property type="evidence" value="ECO:0007669"/>
    <property type="project" value="TreeGrafter"/>
</dbReference>
<comment type="catalytic activity">
    <reaction evidence="8">
        <text>L-seryl-[protein] + ATP = O-phospho-L-seryl-[protein] + ADP + H(+)</text>
        <dbReference type="Rhea" id="RHEA:17989"/>
        <dbReference type="Rhea" id="RHEA-COMP:9863"/>
        <dbReference type="Rhea" id="RHEA-COMP:11604"/>
        <dbReference type="ChEBI" id="CHEBI:15378"/>
        <dbReference type="ChEBI" id="CHEBI:29999"/>
        <dbReference type="ChEBI" id="CHEBI:30616"/>
        <dbReference type="ChEBI" id="CHEBI:83421"/>
        <dbReference type="ChEBI" id="CHEBI:456216"/>
        <dbReference type="EC" id="2.7.11.1"/>
    </reaction>
</comment>
<feature type="region of interest" description="Disordered" evidence="10">
    <location>
        <begin position="1"/>
        <end position="94"/>
    </location>
</feature>
<name>A0AA36CT74_9BILA</name>
<evidence type="ECO:0000256" key="10">
    <source>
        <dbReference type="SAM" id="MobiDB-lite"/>
    </source>
</evidence>
<dbReference type="GO" id="GO:0005737">
    <property type="term" value="C:cytoplasm"/>
    <property type="evidence" value="ECO:0007669"/>
    <property type="project" value="TreeGrafter"/>
</dbReference>
<dbReference type="SMART" id="SM00220">
    <property type="entry name" value="S_TKc"/>
    <property type="match status" value="1"/>
</dbReference>
<proteinExistence type="predicted"/>
<evidence type="ECO:0000313" key="13">
    <source>
        <dbReference type="Proteomes" id="UP001177023"/>
    </source>
</evidence>
<keyword evidence="3" id="KW-0808">Transferase</keyword>
<evidence type="ECO:0000256" key="4">
    <source>
        <dbReference type="ARBA" id="ARBA00022741"/>
    </source>
</evidence>
<evidence type="ECO:0000256" key="3">
    <source>
        <dbReference type="ARBA" id="ARBA00022679"/>
    </source>
</evidence>
<evidence type="ECO:0000256" key="6">
    <source>
        <dbReference type="ARBA" id="ARBA00022840"/>
    </source>
</evidence>
<organism evidence="12 13">
    <name type="scientific">Mesorhabditis spiculigera</name>
    <dbReference type="NCBI Taxonomy" id="96644"/>
    <lineage>
        <taxon>Eukaryota</taxon>
        <taxon>Metazoa</taxon>
        <taxon>Ecdysozoa</taxon>
        <taxon>Nematoda</taxon>
        <taxon>Chromadorea</taxon>
        <taxon>Rhabditida</taxon>
        <taxon>Rhabditina</taxon>
        <taxon>Rhabditomorpha</taxon>
        <taxon>Rhabditoidea</taxon>
        <taxon>Rhabditidae</taxon>
        <taxon>Mesorhabditinae</taxon>
        <taxon>Mesorhabditis</taxon>
    </lineage>
</organism>
<keyword evidence="13" id="KW-1185">Reference proteome</keyword>
<dbReference type="Gene3D" id="1.10.510.10">
    <property type="entry name" value="Transferase(Phosphotransferase) domain 1"/>
    <property type="match status" value="1"/>
</dbReference>
<dbReference type="AlphaFoldDB" id="A0AA36CT74"/>
<evidence type="ECO:0000313" key="12">
    <source>
        <dbReference type="EMBL" id="CAJ0573521.1"/>
    </source>
</evidence>
<feature type="domain" description="Protein kinase" evidence="11">
    <location>
        <begin position="115"/>
        <end position="538"/>
    </location>
</feature>
<dbReference type="PROSITE" id="PS00107">
    <property type="entry name" value="PROTEIN_KINASE_ATP"/>
    <property type="match status" value="1"/>
</dbReference>
<dbReference type="GO" id="GO:0005524">
    <property type="term" value="F:ATP binding"/>
    <property type="evidence" value="ECO:0007669"/>
    <property type="project" value="UniProtKB-UniRule"/>
</dbReference>
<keyword evidence="2" id="KW-0723">Serine/threonine-protein kinase</keyword>
<feature type="compositionally biased region" description="Basic residues" evidence="10">
    <location>
        <begin position="1"/>
        <end position="12"/>
    </location>
</feature>
<sequence length="567" mass="63268">MARGAKAKKRVIKAAAKPAVRKEDPKPDPAPSPAESDEVDVIERPVTKPEIREDDVIVLNDSPYVSQSRGASLTSLQKSEGVDDDDGDSDQESVHDYKVGGYHPVNIGDVFQNRYHVLRKLGWGHFSTVWLCWDTTDTRYVAIKVVKSADHYSEAALDESKILQAVRTSDPDDEFGKRVVQLLDSFNVSGPHGSHVCMVFEVLGCNLLKMIKLSDYHGLPLEMVRHISKQMLEGLAYLHEKCQIIHTDIKPENVLVTMTQQEINDIAEHAVISAKLGLPLSNSFLSARAVHEAINPKPLTKNQKKKKQRKTKKKGPGSLSSNSTAMDEDSSIDLVGVPTGVIPTLKRAQELLAAGEQPKFEEPSFGPKSLDGYSMIDVKIADLGNACWVTQHFTEEIQTRQYRSLEVLLGAGYDTSADIWSMACMIFELATGDYLFEPHGGPAYNRDEDHIAHIIELLGAIPPNVYKRGKHWKEFFNRQGKLQHISTLKPWSLIDVLVGKYNWPFKEARQLTSFLTPMLAYAGEERATARQCLAHPWLLPYGGLDPTNDDDNKENDLDDETMDTTEA</sequence>
<dbReference type="Pfam" id="PF00069">
    <property type="entry name" value="Pkinase"/>
    <property type="match status" value="2"/>
</dbReference>
<dbReference type="PANTHER" id="PTHR47634">
    <property type="entry name" value="PROTEIN KINASE DOMAIN-CONTAINING PROTEIN-RELATED"/>
    <property type="match status" value="1"/>
</dbReference>
<protein>
    <recommendedName>
        <fullName evidence="1">non-specific serine/threonine protein kinase</fullName>
        <ecNumber evidence="1">2.7.11.1</ecNumber>
    </recommendedName>
</protein>
<dbReference type="InterPro" id="IPR011009">
    <property type="entry name" value="Kinase-like_dom_sf"/>
</dbReference>
<dbReference type="PROSITE" id="PS50011">
    <property type="entry name" value="PROTEIN_KINASE_DOM"/>
    <property type="match status" value="1"/>
</dbReference>
<feature type="compositionally biased region" description="Basic and acidic residues" evidence="10">
    <location>
        <begin position="41"/>
        <end position="55"/>
    </location>
</feature>
<feature type="non-terminal residue" evidence="12">
    <location>
        <position position="1"/>
    </location>
</feature>
<evidence type="ECO:0000259" key="11">
    <source>
        <dbReference type="PROSITE" id="PS50011"/>
    </source>
</evidence>
<dbReference type="GO" id="GO:0005634">
    <property type="term" value="C:nucleus"/>
    <property type="evidence" value="ECO:0007669"/>
    <property type="project" value="TreeGrafter"/>
</dbReference>
<feature type="compositionally biased region" description="Acidic residues" evidence="10">
    <location>
        <begin position="82"/>
        <end position="91"/>
    </location>
</feature>
<reference evidence="12" key="1">
    <citation type="submission" date="2023-06" db="EMBL/GenBank/DDBJ databases">
        <authorList>
            <person name="Delattre M."/>
        </authorList>
    </citation>
    <scope>NUCLEOTIDE SEQUENCE</scope>
    <source>
        <strain evidence="12">AF72</strain>
    </source>
</reference>
<dbReference type="EMBL" id="CATQJA010002620">
    <property type="protein sequence ID" value="CAJ0573521.1"/>
    <property type="molecule type" value="Genomic_DNA"/>
</dbReference>
<dbReference type="CDD" id="cd14136">
    <property type="entry name" value="STKc_SRPK"/>
    <property type="match status" value="1"/>
</dbReference>
<feature type="region of interest" description="Disordered" evidence="10">
    <location>
        <begin position="544"/>
        <end position="567"/>
    </location>
</feature>
<dbReference type="EC" id="2.7.11.1" evidence="1"/>
<feature type="region of interest" description="Disordered" evidence="10">
    <location>
        <begin position="295"/>
        <end position="327"/>
    </location>
</feature>
<dbReference type="Gene3D" id="3.30.200.20">
    <property type="entry name" value="Phosphorylase Kinase, domain 1"/>
    <property type="match status" value="1"/>
</dbReference>
<accession>A0AA36CT74</accession>
<dbReference type="PROSITE" id="PS00108">
    <property type="entry name" value="PROTEIN_KINASE_ST"/>
    <property type="match status" value="1"/>
</dbReference>
<feature type="compositionally biased region" description="Polar residues" evidence="10">
    <location>
        <begin position="63"/>
        <end position="78"/>
    </location>
</feature>
<evidence type="ECO:0000256" key="1">
    <source>
        <dbReference type="ARBA" id="ARBA00012513"/>
    </source>
</evidence>
<dbReference type="InterPro" id="IPR051334">
    <property type="entry name" value="SRPK"/>
</dbReference>
<dbReference type="PANTHER" id="PTHR47634:SF9">
    <property type="entry name" value="PROTEIN KINASE DOMAIN-CONTAINING PROTEIN-RELATED"/>
    <property type="match status" value="1"/>
</dbReference>
<feature type="binding site" evidence="9">
    <location>
        <position position="144"/>
    </location>
    <ligand>
        <name>ATP</name>
        <dbReference type="ChEBI" id="CHEBI:30616"/>
    </ligand>
</feature>
<dbReference type="FunFam" id="3.30.200.20:FF:000163">
    <property type="entry name" value="SRSF protein kinase 2 isoform X1"/>
    <property type="match status" value="1"/>
</dbReference>
<dbReference type="SUPFAM" id="SSF56112">
    <property type="entry name" value="Protein kinase-like (PK-like)"/>
    <property type="match status" value="1"/>
</dbReference>
<keyword evidence="5" id="KW-0418">Kinase</keyword>
<evidence type="ECO:0000256" key="2">
    <source>
        <dbReference type="ARBA" id="ARBA00022527"/>
    </source>
</evidence>
<dbReference type="InterPro" id="IPR017441">
    <property type="entry name" value="Protein_kinase_ATP_BS"/>
</dbReference>
<evidence type="ECO:0000256" key="5">
    <source>
        <dbReference type="ARBA" id="ARBA00022777"/>
    </source>
</evidence>
<evidence type="ECO:0000256" key="9">
    <source>
        <dbReference type="PROSITE-ProRule" id="PRU10141"/>
    </source>
</evidence>
<dbReference type="FunFam" id="1.10.510.10:FF:001037">
    <property type="entry name" value="SRSF protein kinase 2"/>
    <property type="match status" value="1"/>
</dbReference>
<evidence type="ECO:0000256" key="8">
    <source>
        <dbReference type="ARBA" id="ARBA00048679"/>
    </source>
</evidence>
<dbReference type="InterPro" id="IPR000719">
    <property type="entry name" value="Prot_kinase_dom"/>
</dbReference>